<gene>
    <name evidence="2" type="ORF">RUM44_007313</name>
</gene>
<dbReference type="EMBL" id="JAWJWF010000005">
    <property type="protein sequence ID" value="KAK6632272.1"/>
    <property type="molecule type" value="Genomic_DNA"/>
</dbReference>
<evidence type="ECO:0000313" key="2">
    <source>
        <dbReference type="EMBL" id="KAK6632272.1"/>
    </source>
</evidence>
<proteinExistence type="predicted"/>
<keyword evidence="3" id="KW-1185">Reference proteome</keyword>
<reference evidence="2 3" key="1">
    <citation type="submission" date="2023-09" db="EMBL/GenBank/DDBJ databases">
        <title>Genomes of two closely related lineages of the louse Polyplax serrata with different host specificities.</title>
        <authorList>
            <person name="Martinu J."/>
            <person name="Tarabai H."/>
            <person name="Stefka J."/>
            <person name="Hypsa V."/>
        </authorList>
    </citation>
    <scope>NUCLEOTIDE SEQUENCE [LARGE SCALE GENOMIC DNA]</scope>
    <source>
        <strain evidence="2">98ZLc_SE</strain>
    </source>
</reference>
<evidence type="ECO:0000256" key="1">
    <source>
        <dbReference type="SAM" id="MobiDB-lite"/>
    </source>
</evidence>
<feature type="region of interest" description="Disordered" evidence="1">
    <location>
        <begin position="36"/>
        <end position="73"/>
    </location>
</feature>
<accession>A0ABR1B0C1</accession>
<organism evidence="2 3">
    <name type="scientific">Polyplax serrata</name>
    <name type="common">Common mouse louse</name>
    <dbReference type="NCBI Taxonomy" id="468196"/>
    <lineage>
        <taxon>Eukaryota</taxon>
        <taxon>Metazoa</taxon>
        <taxon>Ecdysozoa</taxon>
        <taxon>Arthropoda</taxon>
        <taxon>Hexapoda</taxon>
        <taxon>Insecta</taxon>
        <taxon>Pterygota</taxon>
        <taxon>Neoptera</taxon>
        <taxon>Paraneoptera</taxon>
        <taxon>Psocodea</taxon>
        <taxon>Troctomorpha</taxon>
        <taxon>Phthiraptera</taxon>
        <taxon>Anoplura</taxon>
        <taxon>Polyplacidae</taxon>
        <taxon>Polyplax</taxon>
    </lineage>
</organism>
<evidence type="ECO:0000313" key="3">
    <source>
        <dbReference type="Proteomes" id="UP001359485"/>
    </source>
</evidence>
<name>A0ABR1B0C1_POLSC</name>
<dbReference type="Proteomes" id="UP001359485">
    <property type="component" value="Unassembled WGS sequence"/>
</dbReference>
<comment type="caution">
    <text evidence="2">The sequence shown here is derived from an EMBL/GenBank/DDBJ whole genome shotgun (WGS) entry which is preliminary data.</text>
</comment>
<protein>
    <submittedName>
        <fullName evidence="2">Uncharacterized protein</fullName>
    </submittedName>
</protein>
<sequence>MAVCAFVVIYLGTCEHDRKMDGPGCDVAFIGRQKSSATLTEQRARGQKKTPAGMLDTSKEKGNFLGEDDEKSSPELRRMKLRFYWPIDRKVRRMKNEKKYPVRVPESNYQETETHIVKREIQFMKVESSLRKLFG</sequence>